<evidence type="ECO:0000256" key="3">
    <source>
        <dbReference type="ARBA" id="ARBA00022692"/>
    </source>
</evidence>
<gene>
    <name evidence="7" type="ORF">JI741_13475</name>
</gene>
<accession>A0ABS1KS94</accession>
<dbReference type="Proteomes" id="UP000613030">
    <property type="component" value="Unassembled WGS sequence"/>
</dbReference>
<evidence type="ECO:0000313" key="8">
    <source>
        <dbReference type="Proteomes" id="UP000613030"/>
    </source>
</evidence>
<feature type="transmembrane region" description="Helical" evidence="6">
    <location>
        <begin position="153"/>
        <end position="174"/>
    </location>
</feature>
<feature type="transmembrane region" description="Helical" evidence="6">
    <location>
        <begin position="102"/>
        <end position="126"/>
    </location>
</feature>
<dbReference type="PANTHER" id="PTHR43243:SF4">
    <property type="entry name" value="CATIONIC AMINO ACID TRANSPORTER 4"/>
    <property type="match status" value="1"/>
</dbReference>
<evidence type="ECO:0000256" key="1">
    <source>
        <dbReference type="ARBA" id="ARBA00004141"/>
    </source>
</evidence>
<feature type="transmembrane region" description="Helical" evidence="6">
    <location>
        <begin position="398"/>
        <end position="416"/>
    </location>
</feature>
<feature type="transmembrane region" description="Helical" evidence="6">
    <location>
        <begin position="267"/>
        <end position="287"/>
    </location>
</feature>
<dbReference type="RefSeq" id="WP_202010261.1">
    <property type="nucleotide sequence ID" value="NZ_JAERRB010000004.1"/>
</dbReference>
<dbReference type="Pfam" id="PF13520">
    <property type="entry name" value="AA_permease_2"/>
    <property type="match status" value="1"/>
</dbReference>
<feature type="transmembrane region" description="Helical" evidence="6">
    <location>
        <begin position="31"/>
        <end position="53"/>
    </location>
</feature>
<feature type="transmembrane region" description="Helical" evidence="6">
    <location>
        <begin position="186"/>
        <end position="206"/>
    </location>
</feature>
<feature type="transmembrane region" description="Helical" evidence="6">
    <location>
        <begin position="316"/>
        <end position="339"/>
    </location>
</feature>
<dbReference type="Gene3D" id="1.20.1740.10">
    <property type="entry name" value="Amino acid/polyamine transporter I"/>
    <property type="match status" value="1"/>
</dbReference>
<protein>
    <submittedName>
        <fullName evidence="7">Amino acid permease</fullName>
    </submittedName>
</protein>
<evidence type="ECO:0000256" key="4">
    <source>
        <dbReference type="ARBA" id="ARBA00022989"/>
    </source>
</evidence>
<reference evidence="7 8" key="1">
    <citation type="submission" date="2021-01" db="EMBL/GenBank/DDBJ databases">
        <title>Chryseolinea sp. Jin1 Genome sequencing and assembly.</title>
        <authorList>
            <person name="Kim I."/>
        </authorList>
    </citation>
    <scope>NUCLEOTIDE SEQUENCE [LARGE SCALE GENOMIC DNA]</scope>
    <source>
        <strain evidence="7 8">Jin1</strain>
    </source>
</reference>
<sequence length="480" mass="51247">MSLFIKKPLAQLMQTGDSDKGLKRTLGAGNLIALGIGAIIGAGLFVRTAAAAGEAAGPAVVISFIVAAVGCAFAGLCYAEFASMIPVAGSAYTYAYVTMGEFIAWIIGWALVLEYALAAATVSIAWSEYLNNLLGGAIPYAWSHSPMETSIDGVSGIINLPALFILLILTLILIKGTKESAMVNAIIVFVKVSIVLIFIALGWQFINPANYDPFFIPETAAGHEAFNRHGWGGVLGGSAIVFFAFIGFDAVSTAAQEAKNPKRDMPIGILGSLIVCTILYILFSRVLTGIANWEEFKTVGKEASVAYAIQHYMPGYGWLATLITVAILAGFSSVILVMLMGQSRVFYSMSNDGLIPKVFAEVHPKFRTPYKSNMILFVFVGLFAGFIPGSMAGDLTSIGTLFAFVMVCAGIWVMRIKNPEAVRPFTTPLVPLVPILGIVICSAMILSLPADTLLAAGGWMIIGLFIYFFYSKSNSVLRNK</sequence>
<comment type="subcellular location">
    <subcellularLocation>
        <location evidence="1">Membrane</location>
        <topology evidence="1">Multi-pass membrane protein</topology>
    </subcellularLocation>
</comment>
<dbReference type="EMBL" id="JAERRB010000004">
    <property type="protein sequence ID" value="MBL0742234.1"/>
    <property type="molecule type" value="Genomic_DNA"/>
</dbReference>
<feature type="transmembrane region" description="Helical" evidence="6">
    <location>
        <begin position="234"/>
        <end position="255"/>
    </location>
</feature>
<feature type="transmembrane region" description="Helical" evidence="6">
    <location>
        <begin position="59"/>
        <end position="81"/>
    </location>
</feature>
<organism evidence="7 8">
    <name type="scientific">Chryseolinea lacunae</name>
    <dbReference type="NCBI Taxonomy" id="2801331"/>
    <lineage>
        <taxon>Bacteria</taxon>
        <taxon>Pseudomonadati</taxon>
        <taxon>Bacteroidota</taxon>
        <taxon>Cytophagia</taxon>
        <taxon>Cytophagales</taxon>
        <taxon>Fulvivirgaceae</taxon>
        <taxon>Chryseolinea</taxon>
    </lineage>
</organism>
<keyword evidence="5 6" id="KW-0472">Membrane</keyword>
<comment type="caution">
    <text evidence="7">The sequence shown here is derived from an EMBL/GenBank/DDBJ whole genome shotgun (WGS) entry which is preliminary data.</text>
</comment>
<keyword evidence="3 6" id="KW-0812">Transmembrane</keyword>
<feature type="transmembrane region" description="Helical" evidence="6">
    <location>
        <begin position="452"/>
        <end position="470"/>
    </location>
</feature>
<keyword evidence="2" id="KW-0813">Transport</keyword>
<name>A0ABS1KS94_9BACT</name>
<keyword evidence="4 6" id="KW-1133">Transmembrane helix</keyword>
<evidence type="ECO:0000256" key="2">
    <source>
        <dbReference type="ARBA" id="ARBA00022448"/>
    </source>
</evidence>
<evidence type="ECO:0000256" key="5">
    <source>
        <dbReference type="ARBA" id="ARBA00023136"/>
    </source>
</evidence>
<dbReference type="PANTHER" id="PTHR43243">
    <property type="entry name" value="INNER MEMBRANE TRANSPORTER YGJI-RELATED"/>
    <property type="match status" value="1"/>
</dbReference>
<dbReference type="InterPro" id="IPR002293">
    <property type="entry name" value="AA/rel_permease1"/>
</dbReference>
<dbReference type="PIRSF" id="PIRSF006060">
    <property type="entry name" value="AA_transporter"/>
    <property type="match status" value="1"/>
</dbReference>
<feature type="transmembrane region" description="Helical" evidence="6">
    <location>
        <begin position="374"/>
        <end position="392"/>
    </location>
</feature>
<evidence type="ECO:0000313" key="7">
    <source>
        <dbReference type="EMBL" id="MBL0742234.1"/>
    </source>
</evidence>
<proteinExistence type="predicted"/>
<keyword evidence="8" id="KW-1185">Reference proteome</keyword>
<evidence type="ECO:0000256" key="6">
    <source>
        <dbReference type="SAM" id="Phobius"/>
    </source>
</evidence>
<feature type="transmembrane region" description="Helical" evidence="6">
    <location>
        <begin position="428"/>
        <end position="446"/>
    </location>
</feature>